<evidence type="ECO:0000313" key="2">
    <source>
        <dbReference type="EMBL" id="CAD7420095.1"/>
    </source>
</evidence>
<gene>
    <name evidence="2" type="ORF">TPSB3V08_LOCUS13510</name>
</gene>
<protein>
    <submittedName>
        <fullName evidence="2">Uncharacterized protein</fullName>
    </submittedName>
</protein>
<proteinExistence type="predicted"/>
<name>A0A7R9DSD5_TIMPO</name>
<sequence length="90" mass="9629">MDGRLYPFGGPVRHPQQTADLTRPPLLQRAELPADPAVELQPAGLPACSAQTHPPAGAVPAEQQPHHSAAQLPHRLDQDEGPQPVQQQTV</sequence>
<organism evidence="2">
    <name type="scientific">Timema poppense</name>
    <name type="common">Walking stick</name>
    <dbReference type="NCBI Taxonomy" id="170557"/>
    <lineage>
        <taxon>Eukaryota</taxon>
        <taxon>Metazoa</taxon>
        <taxon>Ecdysozoa</taxon>
        <taxon>Arthropoda</taxon>
        <taxon>Hexapoda</taxon>
        <taxon>Insecta</taxon>
        <taxon>Pterygota</taxon>
        <taxon>Neoptera</taxon>
        <taxon>Polyneoptera</taxon>
        <taxon>Phasmatodea</taxon>
        <taxon>Timematodea</taxon>
        <taxon>Timematoidea</taxon>
        <taxon>Timematidae</taxon>
        <taxon>Timema</taxon>
    </lineage>
</organism>
<evidence type="ECO:0000256" key="1">
    <source>
        <dbReference type="SAM" id="MobiDB-lite"/>
    </source>
</evidence>
<feature type="region of interest" description="Disordered" evidence="1">
    <location>
        <begin position="1"/>
        <end position="90"/>
    </location>
</feature>
<accession>A0A7R9DSD5</accession>
<dbReference type="AlphaFoldDB" id="A0A7R9DSD5"/>
<dbReference type="EMBL" id="OD026906">
    <property type="protein sequence ID" value="CAD7420095.1"/>
    <property type="molecule type" value="Genomic_DNA"/>
</dbReference>
<reference evidence="2" key="1">
    <citation type="submission" date="2020-11" db="EMBL/GenBank/DDBJ databases">
        <authorList>
            <person name="Tran Van P."/>
        </authorList>
    </citation>
    <scope>NUCLEOTIDE SEQUENCE</scope>
</reference>